<evidence type="ECO:0000256" key="5">
    <source>
        <dbReference type="ARBA" id="ARBA00022691"/>
    </source>
</evidence>
<dbReference type="AlphaFoldDB" id="E8U434"/>
<dbReference type="eggNOG" id="COG1010">
    <property type="taxonomic scope" value="Bacteria"/>
</dbReference>
<dbReference type="GO" id="GO:0009236">
    <property type="term" value="P:cobalamin biosynthetic process"/>
    <property type="evidence" value="ECO:0007669"/>
    <property type="project" value="UniProtKB-UniPathway"/>
</dbReference>
<dbReference type="Proteomes" id="UP000008635">
    <property type="component" value="Chromosome"/>
</dbReference>
<reference evidence="7 8" key="1">
    <citation type="journal article" date="2011" name="Stand. Genomic Sci.">
        <title>Complete genome sequence of Deinococcus maricopensis type strain (LB-34).</title>
        <authorList>
            <person name="Pukall R."/>
            <person name="Zeytun A."/>
            <person name="Lucas S."/>
            <person name="Lapidus A."/>
            <person name="Hammon N."/>
            <person name="Deshpande S."/>
            <person name="Nolan M."/>
            <person name="Cheng J.F."/>
            <person name="Pitluck S."/>
            <person name="Liolios K."/>
            <person name="Pagani I."/>
            <person name="Mikhailova N."/>
            <person name="Ivanova N."/>
            <person name="Mavromatis K."/>
            <person name="Pati A."/>
            <person name="Tapia R."/>
            <person name="Han C."/>
            <person name="Goodwin L."/>
            <person name="Chen A."/>
            <person name="Palaniappan K."/>
            <person name="Land M."/>
            <person name="Hauser L."/>
            <person name="Chang Y.J."/>
            <person name="Jeffries C.D."/>
            <person name="Brambilla E.M."/>
            <person name="Rohde M."/>
            <person name="Goker M."/>
            <person name="Detter J.C."/>
            <person name="Woyke T."/>
            <person name="Bristow J."/>
            <person name="Eisen J.A."/>
            <person name="Markowitz V."/>
            <person name="Hugenholtz P."/>
            <person name="Kyrpides N.C."/>
            <person name="Klenk H.P."/>
        </authorList>
    </citation>
    <scope>NUCLEOTIDE SEQUENCE [LARGE SCALE GENOMIC DNA]</scope>
    <source>
        <strain evidence="8">DSM 21211 / LMG 22137 / NRRL B-23946 / LB-34</strain>
    </source>
</reference>
<dbReference type="EC" id="1.3.1.54" evidence="7"/>
<dbReference type="InterPro" id="IPR000878">
    <property type="entry name" value="4pyrrol_Mease"/>
</dbReference>
<reference evidence="8" key="2">
    <citation type="submission" date="2011-01" db="EMBL/GenBank/DDBJ databases">
        <title>The complete genome of Deinococcus maricopensis DSM 21211.</title>
        <authorList>
            <consortium name="US DOE Joint Genome Institute (JGI-PGF)"/>
            <person name="Lucas S."/>
            <person name="Copeland A."/>
            <person name="Lapidus A."/>
            <person name="Goodwin L."/>
            <person name="Pitluck S."/>
            <person name="Kyrpides N."/>
            <person name="Mavromatis K."/>
            <person name="Pagani I."/>
            <person name="Ivanova N."/>
            <person name="Ovchinnikova G."/>
            <person name="Zeytun A."/>
            <person name="Detter J.C."/>
            <person name="Han C."/>
            <person name="Land M."/>
            <person name="Hauser L."/>
            <person name="Markowitz V."/>
            <person name="Cheng J.-F."/>
            <person name="Hugenholtz P."/>
            <person name="Woyke T."/>
            <person name="Wu D."/>
            <person name="Pukall R."/>
            <person name="Gehrich-Schroeter G."/>
            <person name="Brambilla E."/>
            <person name="Klenk H.-P."/>
            <person name="Eisen J.A."/>
        </authorList>
    </citation>
    <scope>NUCLEOTIDE SEQUENCE [LARGE SCALE GENOMIC DNA]</scope>
    <source>
        <strain evidence="8">DSM 21211 / LMG 22137 / NRRL B-23946 / LB-34</strain>
    </source>
</reference>
<dbReference type="RefSeq" id="WP_013555376.1">
    <property type="nucleotide sequence ID" value="NC_014958.1"/>
</dbReference>
<dbReference type="InterPro" id="IPR003723">
    <property type="entry name" value="Precorrin-6x_reduct"/>
</dbReference>
<dbReference type="eggNOG" id="COG2099">
    <property type="taxonomic scope" value="Bacteria"/>
</dbReference>
<evidence type="ECO:0000256" key="2">
    <source>
        <dbReference type="ARBA" id="ARBA00022573"/>
    </source>
</evidence>
<keyword evidence="2" id="KW-0169">Cobalamin biosynthesis</keyword>
<keyword evidence="5" id="KW-0949">S-adenosyl-L-methionine</keyword>
<dbReference type="HOGENOM" id="CLU_512738_0_0_0"/>
<dbReference type="GO" id="GO:0016994">
    <property type="term" value="F:precorrin-6A reductase activity"/>
    <property type="evidence" value="ECO:0007669"/>
    <property type="project" value="UniProtKB-EC"/>
</dbReference>
<dbReference type="KEGG" id="dmr:Deima_0207"/>
<dbReference type="STRING" id="709986.Deima_0207"/>
<keyword evidence="7" id="KW-0560">Oxidoreductase</keyword>
<dbReference type="OrthoDB" id="9772960at2"/>
<dbReference type="EMBL" id="CP002454">
    <property type="protein sequence ID" value="ADV65871.1"/>
    <property type="molecule type" value="Genomic_DNA"/>
</dbReference>
<evidence type="ECO:0000256" key="1">
    <source>
        <dbReference type="ARBA" id="ARBA00004953"/>
    </source>
</evidence>
<dbReference type="Gene3D" id="3.40.1010.10">
    <property type="entry name" value="Cobalt-precorrin-4 Transmethylase, Domain 1"/>
    <property type="match status" value="1"/>
</dbReference>
<accession>E8U434</accession>
<proteinExistence type="predicted"/>
<evidence type="ECO:0000259" key="6">
    <source>
        <dbReference type="Pfam" id="PF00590"/>
    </source>
</evidence>
<evidence type="ECO:0000256" key="3">
    <source>
        <dbReference type="ARBA" id="ARBA00022603"/>
    </source>
</evidence>
<keyword evidence="4 7" id="KW-0808">Transferase</keyword>
<dbReference type="GO" id="GO:0032259">
    <property type="term" value="P:methylation"/>
    <property type="evidence" value="ECO:0007669"/>
    <property type="project" value="UniProtKB-KW"/>
</dbReference>
<sequence precursor="true">MTTEPRPHPRGKLYLVSVGPGDASLIPPLAQQALADSDAIVGYELYLRWIADTIEGKEIHAPPLTKERERAQLALDLARQGRRVSLVSSGDIGVYAMAALAFEELREDDPLDVQVIPGITAANACASLLGSPLSHDFATLSLSDLLCPWEWIETRAEHIARADLACVLYNVQSQGRREGVYKVLRTMLAHKRPDTVCGIVRNAYRPDQTVEITTLGDLLTREFDMLTSLVIGNRFTRRKENWMFTPRGYNDWTGDEAQDPTDLPRGAVWVFAGTSDGNALAADLAARGHEVVVSVATEYGRERAQERIPGVHVVAGRMGVEARRRLLRDTHARALVDATHPYATLITAQLRDLAGELSLPYLRYERPSTLPQGAPGVTRAASMEDAARLAARLGRRVFLATGSKDLATFLNVPGDAAWFARVTPQADVIDAAVRAGIPRANLLAMQGPFTRDFNESLWRAWNIDVVVTKDSGEAGGFPEKYDAARALGLPLIVVDRPRHDAAHLHPTFDQLAGALAHLTQETA</sequence>
<dbReference type="PANTHER" id="PTHR47036:SF1">
    <property type="entry name" value="COBALT-FACTOR III C(17)-METHYLTRANSFERASE-RELATED"/>
    <property type="match status" value="1"/>
</dbReference>
<evidence type="ECO:0000313" key="8">
    <source>
        <dbReference type="Proteomes" id="UP000008635"/>
    </source>
</evidence>
<dbReference type="InterPro" id="IPR014776">
    <property type="entry name" value="4pyrrole_Mease_sub2"/>
</dbReference>
<protein>
    <submittedName>
        <fullName evidence="7">Precorrin-3B C17-methyltransferase</fullName>
        <ecNumber evidence="7">1.3.1.54</ecNumber>
        <ecNumber evidence="7">2.1.1.131</ecNumber>
    </submittedName>
</protein>
<dbReference type="CDD" id="cd11646">
    <property type="entry name" value="Precorrin_3B_C17_MT"/>
    <property type="match status" value="1"/>
</dbReference>
<feature type="domain" description="Tetrapyrrole methylase" evidence="6">
    <location>
        <begin position="12"/>
        <end position="218"/>
    </location>
</feature>
<dbReference type="InterPro" id="IPR006363">
    <property type="entry name" value="Cbl_synth_CobJ/CibH_dom"/>
</dbReference>
<dbReference type="NCBIfam" id="TIGR01466">
    <property type="entry name" value="cobJ_cbiH"/>
    <property type="match status" value="1"/>
</dbReference>
<gene>
    <name evidence="7" type="ordered locus">Deima_0207</name>
</gene>
<dbReference type="Pfam" id="PF00590">
    <property type="entry name" value="TP_methylase"/>
    <property type="match status" value="1"/>
</dbReference>
<dbReference type="InterPro" id="IPR014777">
    <property type="entry name" value="4pyrrole_Mease_sub1"/>
</dbReference>
<keyword evidence="3 7" id="KW-0489">Methyltransferase</keyword>
<dbReference type="GO" id="GO:0030789">
    <property type="term" value="F:precorrin-3B C17-methyltransferase activity"/>
    <property type="evidence" value="ECO:0007669"/>
    <property type="project" value="UniProtKB-EC"/>
</dbReference>
<organism evidence="7 8">
    <name type="scientific">Deinococcus maricopensis (strain DSM 21211 / LMG 22137 / NRRL B-23946 / LB-34)</name>
    <dbReference type="NCBI Taxonomy" id="709986"/>
    <lineage>
        <taxon>Bacteria</taxon>
        <taxon>Thermotogati</taxon>
        <taxon>Deinococcota</taxon>
        <taxon>Deinococci</taxon>
        <taxon>Deinococcales</taxon>
        <taxon>Deinococcaceae</taxon>
        <taxon>Deinococcus</taxon>
    </lineage>
</organism>
<dbReference type="InterPro" id="IPR035996">
    <property type="entry name" value="4pyrrol_Methylase_sf"/>
</dbReference>
<dbReference type="Gene3D" id="3.30.950.10">
    <property type="entry name" value="Methyltransferase, Cobalt-precorrin-4 Transmethylase, Domain 2"/>
    <property type="match status" value="1"/>
</dbReference>
<dbReference type="PANTHER" id="PTHR47036">
    <property type="entry name" value="COBALT-FACTOR III C(17)-METHYLTRANSFERASE-RELATED"/>
    <property type="match status" value="1"/>
</dbReference>
<dbReference type="UniPathway" id="UPA00148"/>
<dbReference type="EC" id="2.1.1.131" evidence="7"/>
<keyword evidence="8" id="KW-1185">Reference proteome</keyword>
<dbReference type="InterPro" id="IPR051810">
    <property type="entry name" value="Precorrin_MeTrfase"/>
</dbReference>
<dbReference type="NCBIfam" id="TIGR00715">
    <property type="entry name" value="precor6x_red"/>
    <property type="match status" value="1"/>
</dbReference>
<comment type="pathway">
    <text evidence="1">Cofactor biosynthesis; adenosylcobalamin biosynthesis.</text>
</comment>
<evidence type="ECO:0000256" key="4">
    <source>
        <dbReference type="ARBA" id="ARBA00022679"/>
    </source>
</evidence>
<dbReference type="SUPFAM" id="SSF53790">
    <property type="entry name" value="Tetrapyrrole methylase"/>
    <property type="match status" value="1"/>
</dbReference>
<name>E8U434_DEIML</name>
<dbReference type="PROSITE" id="PS51014">
    <property type="entry name" value="COBK_CBIJ"/>
    <property type="match status" value="1"/>
</dbReference>
<dbReference type="Pfam" id="PF02571">
    <property type="entry name" value="CbiJ"/>
    <property type="match status" value="1"/>
</dbReference>
<evidence type="ECO:0000313" key="7">
    <source>
        <dbReference type="EMBL" id="ADV65871.1"/>
    </source>
</evidence>